<dbReference type="Pfam" id="PF13556">
    <property type="entry name" value="HTH_30"/>
    <property type="match status" value="2"/>
</dbReference>
<dbReference type="Proteomes" id="UP000010411">
    <property type="component" value="Unassembled WGS sequence"/>
</dbReference>
<feature type="domain" description="PucR C-terminal helix-turn-helix" evidence="1">
    <location>
        <begin position="459"/>
        <end position="515"/>
    </location>
</feature>
<reference evidence="2 3" key="1">
    <citation type="submission" date="2012-11" db="EMBL/GenBank/DDBJ databases">
        <authorList>
            <person name="Huguet-Tapia J.C."/>
            <person name="Durkin A.S."/>
            <person name="Pettis G.S."/>
            <person name="Badger J.H."/>
        </authorList>
    </citation>
    <scope>NUCLEOTIDE SEQUENCE [LARGE SCALE GENOMIC DNA]</scope>
    <source>
        <strain evidence="2 3">91-03</strain>
    </source>
</reference>
<dbReference type="PATRIC" id="fig|698759.3.peg.789"/>
<evidence type="ECO:0000313" key="2">
    <source>
        <dbReference type="EMBL" id="EKX68683.1"/>
    </source>
</evidence>
<feature type="domain" description="PucR C-terminal helix-turn-helix" evidence="1">
    <location>
        <begin position="566"/>
        <end position="610"/>
    </location>
</feature>
<organism evidence="2 3">
    <name type="scientific">Streptomyces ipomoeae 91-03</name>
    <dbReference type="NCBI Taxonomy" id="698759"/>
    <lineage>
        <taxon>Bacteria</taxon>
        <taxon>Bacillati</taxon>
        <taxon>Actinomycetota</taxon>
        <taxon>Actinomycetes</taxon>
        <taxon>Kitasatosporales</taxon>
        <taxon>Streptomycetaceae</taxon>
        <taxon>Streptomyces</taxon>
    </lineage>
</organism>
<protein>
    <recommendedName>
        <fullName evidence="1">PucR C-terminal helix-turn-helix domain-containing protein</fullName>
    </recommendedName>
</protein>
<dbReference type="InterPro" id="IPR025736">
    <property type="entry name" value="PucR_C-HTH_dom"/>
</dbReference>
<evidence type="ECO:0000259" key="1">
    <source>
        <dbReference type="Pfam" id="PF13556"/>
    </source>
</evidence>
<dbReference type="InterPro" id="IPR051448">
    <property type="entry name" value="CdaR-like_regulators"/>
</dbReference>
<name>L1L7S3_9ACTN</name>
<dbReference type="PANTHER" id="PTHR33744">
    <property type="entry name" value="CARBOHYDRATE DIACID REGULATOR"/>
    <property type="match status" value="1"/>
</dbReference>
<dbReference type="EMBL" id="AEJC01000061">
    <property type="protein sequence ID" value="EKX68683.1"/>
    <property type="molecule type" value="Genomic_DNA"/>
</dbReference>
<dbReference type="PANTHER" id="PTHR33744:SF1">
    <property type="entry name" value="DNA-BINDING TRANSCRIPTIONAL ACTIVATOR ADER"/>
    <property type="match status" value="1"/>
</dbReference>
<evidence type="ECO:0000313" key="3">
    <source>
        <dbReference type="Proteomes" id="UP000010411"/>
    </source>
</evidence>
<sequence>MPTLEYLIKERPQLRLRFLQPAHSSRFGPTRVTEVVARPMADLQHGLADSSTGNGTLFLVSLDTPAPSRPTAQALDHLIRLLARHKAAGLVLAAHGQDLHALPEPTQAVANSLELPLLTTSAEATAWERVNEDLQVQRARFAERQVEHLDGLLSRLPTRLADPTATRRIADWLSVALDAEVLVTSARRGVLAAAPDSAPAGLAHAVITETHNATPPGPGAMHTRIVSISPGAPDSDDEARLAIASHTPFDTAAATLIQHAAKLLGLCDQARREHRTEVETPRSVRHAAFQLLMRGETVLAQVVYTGAAQALLDTETARVYVVDTGPHDREDTLRWCERALADQAIVSACPGKPKHILVLDPLREHDRVETVLRDLIAERQGHLMGQSRLHPLAETAVGYMEALSAVGNAAATPQRISLGGSEVKFAPLLPRREAKAWAAHLMAPLLNDFTGRGDEQKLLLETLPTALSFKHTEAAGGLGVHRNTVTQRLNRAGKILSLDLRGSMNDRVLTLLALDILALPNPDDDPADPVDAPDFAALMMTGAADGTVKAWAEDRLGPVQADQRDLVETLCVWLENNLSTKETARALGLSEATVRNHTRDAATLLGMDFSTKMIGVHDTDVMTVADIALALHVLLGRPPLTQPPRP</sequence>
<keyword evidence="3" id="KW-1185">Reference proteome</keyword>
<dbReference type="Gene3D" id="1.10.10.2840">
    <property type="entry name" value="PucR C-terminal helix-turn-helix domain"/>
    <property type="match status" value="2"/>
</dbReference>
<dbReference type="RefSeq" id="WP_009298041.1">
    <property type="nucleotide sequence ID" value="NZ_AEJC01000061.1"/>
</dbReference>
<dbReference type="InterPro" id="IPR042070">
    <property type="entry name" value="PucR_C-HTH_sf"/>
</dbReference>
<comment type="caution">
    <text evidence="2">The sequence shown here is derived from an EMBL/GenBank/DDBJ whole genome shotgun (WGS) entry which is preliminary data.</text>
</comment>
<proteinExistence type="predicted"/>
<dbReference type="AlphaFoldDB" id="L1L7S3"/>
<gene>
    <name evidence="2" type="ORF">STRIP9103_05648</name>
</gene>
<accession>L1L7S3</accession>